<dbReference type="Gene3D" id="2.40.50.140">
    <property type="entry name" value="Nucleic acid-binding proteins"/>
    <property type="match status" value="1"/>
</dbReference>
<dbReference type="EMBL" id="JACAZE010000004">
    <property type="protein sequence ID" value="KAF7318120.1"/>
    <property type="molecule type" value="Genomic_DNA"/>
</dbReference>
<dbReference type="AlphaFoldDB" id="A0A8H6TID4"/>
<comment type="caution">
    <text evidence="1">The sequence shown here is derived from an EMBL/GenBank/DDBJ whole genome shotgun (WGS) entry which is preliminary data.</text>
</comment>
<gene>
    <name evidence="1" type="ORF">HMN09_00320000</name>
</gene>
<proteinExistence type="predicted"/>
<evidence type="ECO:0000313" key="1">
    <source>
        <dbReference type="EMBL" id="KAF7318120.1"/>
    </source>
</evidence>
<evidence type="ECO:0000313" key="2">
    <source>
        <dbReference type="Proteomes" id="UP000613580"/>
    </source>
</evidence>
<keyword evidence="2" id="KW-1185">Reference proteome</keyword>
<organism evidence="1 2">
    <name type="scientific">Mycena chlorophos</name>
    <name type="common">Agaric fungus</name>
    <name type="synonym">Agaricus chlorophos</name>
    <dbReference type="NCBI Taxonomy" id="658473"/>
    <lineage>
        <taxon>Eukaryota</taxon>
        <taxon>Fungi</taxon>
        <taxon>Dikarya</taxon>
        <taxon>Basidiomycota</taxon>
        <taxon>Agaricomycotina</taxon>
        <taxon>Agaricomycetes</taxon>
        <taxon>Agaricomycetidae</taxon>
        <taxon>Agaricales</taxon>
        <taxon>Marasmiineae</taxon>
        <taxon>Mycenaceae</taxon>
        <taxon>Mycena</taxon>
    </lineage>
</organism>
<accession>A0A8H6TID4</accession>
<dbReference type="SUPFAM" id="SSF50249">
    <property type="entry name" value="Nucleic acid-binding proteins"/>
    <property type="match status" value="1"/>
</dbReference>
<protein>
    <submittedName>
        <fullName evidence="1">Uncharacterized protein</fullName>
    </submittedName>
</protein>
<reference evidence="1" key="1">
    <citation type="submission" date="2020-05" db="EMBL/GenBank/DDBJ databases">
        <title>Mycena genomes resolve the evolution of fungal bioluminescence.</title>
        <authorList>
            <person name="Tsai I.J."/>
        </authorList>
    </citation>
    <scope>NUCLEOTIDE SEQUENCE</scope>
    <source>
        <strain evidence="1">110903Hualien_Pintung</strain>
    </source>
</reference>
<dbReference type="OrthoDB" id="2570580at2759"/>
<name>A0A8H6TID4_MYCCL</name>
<sequence>MSTIVFLGAPSAAQVNRPPSDYEWRTASSSSRATNSRVSRQHSMLYFTQFNGTGTQAIPLDEAAVSRRISRMYENVIFNDAEEQEEGENSETFFTWPPTGAPAADDESRSQSQHAIPSFLEVSKSIPRATQAPLESQFETQMEESQSFNRDLSGAGSESIAHFPAFHFSLNALTPLSALMKARAKGSNTKVTMLLAVLEVDGPDTFRFKKGKDAGKESHVLKMILGDEEGNVCKLTAWREVAQDWGGSGDDIAAKRGDVLLLTGENVMAAYEPSTAVTLTASPWHKPKLEICYRTMPYMHEDQRLRPDLRLGVSDGCVRKVAAVARWFEHMAGIPGH</sequence>
<dbReference type="InterPro" id="IPR012340">
    <property type="entry name" value="NA-bd_OB-fold"/>
</dbReference>
<dbReference type="Proteomes" id="UP000613580">
    <property type="component" value="Unassembled WGS sequence"/>
</dbReference>